<reference evidence="6 7" key="1">
    <citation type="submission" date="2012-12" db="EMBL/GenBank/DDBJ databases">
        <title>Genome assembly of Fulvivirga imtechensis AK7.</title>
        <authorList>
            <person name="Nupur N."/>
            <person name="Khatri I."/>
            <person name="Kumar R."/>
            <person name="Subramanian S."/>
            <person name="Pinnaka A."/>
        </authorList>
    </citation>
    <scope>NUCLEOTIDE SEQUENCE [LARGE SCALE GENOMIC DNA]</scope>
    <source>
        <strain evidence="6 7">AK7</strain>
    </source>
</reference>
<evidence type="ECO:0000259" key="5">
    <source>
        <dbReference type="SMART" id="SM00483"/>
    </source>
</evidence>
<dbReference type="GO" id="GO:0003887">
    <property type="term" value="F:DNA-directed DNA polymerase activity"/>
    <property type="evidence" value="ECO:0007669"/>
    <property type="project" value="InterPro"/>
</dbReference>
<dbReference type="Gene3D" id="3.20.20.140">
    <property type="entry name" value="Metal-dependent hydrolases"/>
    <property type="match status" value="1"/>
</dbReference>
<dbReference type="SUPFAM" id="SSF89550">
    <property type="entry name" value="PHP domain-like"/>
    <property type="match status" value="1"/>
</dbReference>
<dbReference type="InterPro" id="IPR043519">
    <property type="entry name" value="NT_sf"/>
</dbReference>
<dbReference type="CDD" id="cd07436">
    <property type="entry name" value="PHP_PolX"/>
    <property type="match status" value="1"/>
</dbReference>
<dbReference type="SMART" id="SM00483">
    <property type="entry name" value="POLXc"/>
    <property type="match status" value="1"/>
</dbReference>
<dbReference type="InterPro" id="IPR027421">
    <property type="entry name" value="DNA_pol_lamdba_lyase_dom_sf"/>
</dbReference>
<dbReference type="PANTHER" id="PTHR36928">
    <property type="entry name" value="PHOSPHATASE YCDX-RELATED"/>
    <property type="match status" value="1"/>
</dbReference>
<keyword evidence="7" id="KW-1185">Reference proteome</keyword>
<keyword evidence="1" id="KW-0237">DNA synthesis</keyword>
<dbReference type="GO" id="GO:0042578">
    <property type="term" value="F:phosphoric ester hydrolase activity"/>
    <property type="evidence" value="ECO:0007669"/>
    <property type="project" value="TreeGrafter"/>
</dbReference>
<evidence type="ECO:0000256" key="2">
    <source>
        <dbReference type="ARBA" id="ARBA00022705"/>
    </source>
</evidence>
<dbReference type="GO" id="GO:0003677">
    <property type="term" value="F:DNA binding"/>
    <property type="evidence" value="ECO:0007669"/>
    <property type="project" value="InterPro"/>
</dbReference>
<gene>
    <name evidence="6" type="ORF">C900_05867</name>
</gene>
<dbReference type="InterPro" id="IPR047967">
    <property type="entry name" value="PolX_PHP"/>
</dbReference>
<dbReference type="GO" id="GO:0008270">
    <property type="term" value="F:zinc ion binding"/>
    <property type="evidence" value="ECO:0007669"/>
    <property type="project" value="TreeGrafter"/>
</dbReference>
<dbReference type="InterPro" id="IPR003141">
    <property type="entry name" value="Pol/His_phosphatase_N"/>
</dbReference>
<dbReference type="Pfam" id="PF14716">
    <property type="entry name" value="HHH_8"/>
    <property type="match status" value="1"/>
</dbReference>
<dbReference type="NCBIfam" id="NF006375">
    <property type="entry name" value="PRK08609.1"/>
    <property type="match status" value="1"/>
</dbReference>
<dbReference type="SMART" id="SM00278">
    <property type="entry name" value="HhH1"/>
    <property type="match status" value="3"/>
</dbReference>
<name>L8JIT4_9BACT</name>
<evidence type="ECO:0000256" key="1">
    <source>
        <dbReference type="ARBA" id="ARBA00022634"/>
    </source>
</evidence>
<evidence type="ECO:0000313" key="6">
    <source>
        <dbReference type="EMBL" id="ELR68771.1"/>
    </source>
</evidence>
<sequence>MDNKSIIRLIRHSVALMELHGESDSKIKAYNNALFNLERETNALSEMSCVELEEINGVGKSIAAAIEEICKTGTSTTIEKLTGETPEGVIEMLDIKGIGAKKIRQLWKELDIESCDALLQAIDEGKLAKLKGFGEKTQANLKEAILYKRQHAGKVLYAEAEVLMNFLKKNITEHFPDILISESGAFRRRVEIIDELTLVIGSENINAVNAYINTIDGLTYLKKQSSPFNWRGTFEGANLPVRIRFTSRSEFYKILFITTGSNVHIHHPINEDDSLYSLIKSSADIPSEQAIYDLAELPFIEPEIREGQFEFESATNNALPQLIKMKDLKGILHNHSTYSDGKHSIEEMARYCKELGYEYLGISDHSKSSFYYANGLYENRVKDQQKEIDELNIAMAPFRIFKGIECDILPDGTLDYDNDTLATFDFIVASIHSVLNMDIQKATQRLVTAIENPFTTILGHMTGRLLLQRDGYPVDHKAIIDACAKNNVVIEVNAHPRRLDIDWRWIYYALQKGVMLSINPDAHAREGYHDMRYGILAARKGGLTKDMNLNSLTLSEIDQYFRNKKERALEAVT</sequence>
<dbReference type="PATRIC" id="fig|1237149.3.peg.5185"/>
<dbReference type="eggNOG" id="COG1796">
    <property type="taxonomic scope" value="Bacteria"/>
</dbReference>
<proteinExistence type="predicted"/>
<dbReference type="Gene3D" id="1.10.150.20">
    <property type="entry name" value="5' to 3' exonuclease, C-terminal subdomain"/>
    <property type="match status" value="1"/>
</dbReference>
<dbReference type="eggNOG" id="COG1387">
    <property type="taxonomic scope" value="Bacteria"/>
</dbReference>
<dbReference type="SUPFAM" id="SSF47802">
    <property type="entry name" value="DNA polymerase beta, N-terminal domain-like"/>
    <property type="match status" value="1"/>
</dbReference>
<dbReference type="STRING" id="1237149.C900_05867"/>
<dbReference type="FunFam" id="3.20.20.140:FF:000047">
    <property type="entry name" value="PHP domain-containing protein"/>
    <property type="match status" value="1"/>
</dbReference>
<dbReference type="OrthoDB" id="9808747at2"/>
<organism evidence="6 7">
    <name type="scientific">Fulvivirga imtechensis AK7</name>
    <dbReference type="NCBI Taxonomy" id="1237149"/>
    <lineage>
        <taxon>Bacteria</taxon>
        <taxon>Pseudomonadati</taxon>
        <taxon>Bacteroidota</taxon>
        <taxon>Cytophagia</taxon>
        <taxon>Cytophagales</taxon>
        <taxon>Fulvivirgaceae</taxon>
        <taxon>Fulvivirga</taxon>
    </lineage>
</organism>
<dbReference type="GO" id="GO:0005829">
    <property type="term" value="C:cytosol"/>
    <property type="evidence" value="ECO:0007669"/>
    <property type="project" value="TreeGrafter"/>
</dbReference>
<feature type="domain" description="Polymerase/histidinol phosphatase N-terminal" evidence="4">
    <location>
        <begin position="330"/>
        <end position="410"/>
    </location>
</feature>
<dbReference type="InterPro" id="IPR050243">
    <property type="entry name" value="PHP_phosphatase"/>
</dbReference>
<feature type="domain" description="Helix-hairpin-helix DNA-binding motif class 1" evidence="3">
    <location>
        <begin position="50"/>
        <end position="69"/>
    </location>
</feature>
<dbReference type="InterPro" id="IPR016195">
    <property type="entry name" value="Pol/histidinol_Pase-like"/>
</dbReference>
<evidence type="ECO:0000313" key="7">
    <source>
        <dbReference type="Proteomes" id="UP000011135"/>
    </source>
</evidence>
<dbReference type="InterPro" id="IPR004013">
    <property type="entry name" value="PHP_dom"/>
</dbReference>
<dbReference type="Pfam" id="PF02811">
    <property type="entry name" value="PHP"/>
    <property type="match status" value="1"/>
</dbReference>
<feature type="domain" description="Helix-hairpin-helix DNA-binding motif class 1" evidence="3">
    <location>
        <begin position="125"/>
        <end position="144"/>
    </location>
</feature>
<dbReference type="SMART" id="SM00481">
    <property type="entry name" value="POLIIIAc"/>
    <property type="match status" value="1"/>
</dbReference>
<dbReference type="SUPFAM" id="SSF81301">
    <property type="entry name" value="Nucleotidyltransferase"/>
    <property type="match status" value="1"/>
</dbReference>
<dbReference type="InterPro" id="IPR010996">
    <property type="entry name" value="HHH_MUS81"/>
</dbReference>
<protein>
    <submittedName>
        <fullName evidence="6">DNA polymerase X family</fullName>
    </submittedName>
</protein>
<feature type="domain" description="DNA-directed DNA polymerase X" evidence="5">
    <location>
        <begin position="1"/>
        <end position="306"/>
    </location>
</feature>
<dbReference type="GO" id="GO:0006281">
    <property type="term" value="P:DNA repair"/>
    <property type="evidence" value="ECO:0007669"/>
    <property type="project" value="InterPro"/>
</dbReference>
<dbReference type="AlphaFoldDB" id="L8JIT4"/>
<dbReference type="InterPro" id="IPR022311">
    <property type="entry name" value="PolX-like"/>
</dbReference>
<dbReference type="PANTHER" id="PTHR36928:SF1">
    <property type="entry name" value="PHOSPHATASE YCDX-RELATED"/>
    <property type="match status" value="1"/>
</dbReference>
<dbReference type="Proteomes" id="UP000011135">
    <property type="component" value="Unassembled WGS sequence"/>
</dbReference>
<dbReference type="InterPro" id="IPR003583">
    <property type="entry name" value="Hlx-hairpin-Hlx_DNA-bd_motif"/>
</dbReference>
<keyword evidence="2" id="KW-0235">DNA replication</keyword>
<dbReference type="Pfam" id="PF14520">
    <property type="entry name" value="HHH_5"/>
    <property type="match status" value="1"/>
</dbReference>
<feature type="domain" description="Helix-hairpin-helix DNA-binding motif class 1" evidence="3">
    <location>
        <begin position="90"/>
        <end position="109"/>
    </location>
</feature>
<evidence type="ECO:0000259" key="3">
    <source>
        <dbReference type="SMART" id="SM00278"/>
    </source>
</evidence>
<dbReference type="PIRSF" id="PIRSF005047">
    <property type="entry name" value="UCP005047_YshC"/>
    <property type="match status" value="1"/>
</dbReference>
<dbReference type="EMBL" id="AMZN01000093">
    <property type="protein sequence ID" value="ELR68771.1"/>
    <property type="molecule type" value="Genomic_DNA"/>
</dbReference>
<evidence type="ECO:0000259" key="4">
    <source>
        <dbReference type="SMART" id="SM00481"/>
    </source>
</evidence>
<dbReference type="RefSeq" id="WP_009582943.1">
    <property type="nucleotide sequence ID" value="NZ_AMZN01000093.1"/>
</dbReference>
<accession>L8JIT4</accession>
<dbReference type="Gene3D" id="1.10.150.110">
    <property type="entry name" value="DNA polymerase beta, N-terminal domain-like"/>
    <property type="match status" value="1"/>
</dbReference>
<comment type="caution">
    <text evidence="6">The sequence shown here is derived from an EMBL/GenBank/DDBJ whole genome shotgun (WGS) entry which is preliminary data.</text>
</comment>
<dbReference type="InterPro" id="IPR002054">
    <property type="entry name" value="DNA-dir_DNA_pol_X"/>
</dbReference>